<dbReference type="Pfam" id="PF00291">
    <property type="entry name" value="PALP"/>
    <property type="match status" value="1"/>
</dbReference>
<comment type="cofactor">
    <cofactor evidence="1">
        <name>pyridoxal 5'-phosphate</name>
        <dbReference type="ChEBI" id="CHEBI:597326"/>
    </cofactor>
</comment>
<dbReference type="PANTHER" id="PTHR48078:SF7">
    <property type="entry name" value="BLL6502 PROTEIN"/>
    <property type="match status" value="1"/>
</dbReference>
<dbReference type="RefSeq" id="WP_394836593.1">
    <property type="nucleotide sequence ID" value="NZ_CP089929.1"/>
</dbReference>
<dbReference type="Gene3D" id="3.40.50.1100">
    <property type="match status" value="2"/>
</dbReference>
<organism evidence="5 6">
    <name type="scientific">Pendulispora rubella</name>
    <dbReference type="NCBI Taxonomy" id="2741070"/>
    <lineage>
        <taxon>Bacteria</taxon>
        <taxon>Pseudomonadati</taxon>
        <taxon>Myxococcota</taxon>
        <taxon>Myxococcia</taxon>
        <taxon>Myxococcales</taxon>
        <taxon>Sorangiineae</taxon>
        <taxon>Pendulisporaceae</taxon>
        <taxon>Pendulispora</taxon>
    </lineage>
</organism>
<dbReference type="InterPro" id="IPR001926">
    <property type="entry name" value="TrpB-like_PALP"/>
</dbReference>
<dbReference type="SUPFAM" id="SSF53686">
    <property type="entry name" value="Tryptophan synthase beta subunit-like PLP-dependent enzymes"/>
    <property type="match status" value="1"/>
</dbReference>
<dbReference type="InterPro" id="IPR036052">
    <property type="entry name" value="TrpB-like_PALP_sf"/>
</dbReference>
<feature type="domain" description="Tryptophan synthase beta chain-like PALP" evidence="4">
    <location>
        <begin position="18"/>
        <end position="303"/>
    </location>
</feature>
<dbReference type="PANTHER" id="PTHR48078">
    <property type="entry name" value="THREONINE DEHYDRATASE, MITOCHONDRIAL-RELATED"/>
    <property type="match status" value="1"/>
</dbReference>
<keyword evidence="2" id="KW-0663">Pyridoxal phosphate</keyword>
<evidence type="ECO:0000259" key="4">
    <source>
        <dbReference type="Pfam" id="PF00291"/>
    </source>
</evidence>
<protein>
    <submittedName>
        <fullName evidence="5">Threonine/serine dehydratase</fullName>
    </submittedName>
</protein>
<name>A0ABZ2L7M6_9BACT</name>
<dbReference type="EMBL" id="CP089983">
    <property type="protein sequence ID" value="WXB06936.1"/>
    <property type="molecule type" value="Genomic_DNA"/>
</dbReference>
<proteinExistence type="predicted"/>
<gene>
    <name evidence="5" type="ORF">LVJ94_06760</name>
</gene>
<evidence type="ECO:0000256" key="1">
    <source>
        <dbReference type="ARBA" id="ARBA00001933"/>
    </source>
</evidence>
<accession>A0ABZ2L7M6</accession>
<evidence type="ECO:0000313" key="5">
    <source>
        <dbReference type="EMBL" id="WXB06936.1"/>
    </source>
</evidence>
<dbReference type="InterPro" id="IPR050147">
    <property type="entry name" value="Ser/Thr_Dehydratase"/>
</dbReference>
<reference evidence="5" key="1">
    <citation type="submission" date="2021-12" db="EMBL/GenBank/DDBJ databases">
        <title>Discovery of the Pendulisporaceae a myxobacterial family with distinct sporulation behavior and unique specialized metabolism.</title>
        <authorList>
            <person name="Garcia R."/>
            <person name="Popoff A."/>
            <person name="Bader C.D."/>
            <person name="Loehr J."/>
            <person name="Walesch S."/>
            <person name="Walt C."/>
            <person name="Boldt J."/>
            <person name="Bunk B."/>
            <person name="Haeckl F.J.F.P.J."/>
            <person name="Gunesch A.P."/>
            <person name="Birkelbach J."/>
            <person name="Nuebel U."/>
            <person name="Pietschmann T."/>
            <person name="Bach T."/>
            <person name="Mueller R."/>
        </authorList>
    </citation>
    <scope>NUCLEOTIDE SEQUENCE</scope>
    <source>
        <strain evidence="5">MSr11367</strain>
    </source>
</reference>
<sequence>MRIPNFTDVLRARRVIGQHLTPTPMWSYPVLDASLRAKVYVKHENVQPTGAFKIRGGITILSSMDAEYRKHGVVAYSTGNHAQSIAYAAHLFGAPCVIAMPERANAEKVRAVRAWGAEVLLEGATVDEAATNAARVSVERGMRLIHADEADLVAGVATCYVEIFESMPDLDAVIVPVGSGTGVAAACLVAASMAPKCRVVAVQSEASPAAHESWRLGKCVTQSNRTIAEGLATGRGYALPQEIIRGKLADFILVSDASIRCAQRLMLTHAHTLSESAGSAAVAAVLSYPEDFAGQRIAVVCSGGNASEREMPEVLCADFKRESFERTVPIAAASA</sequence>
<dbReference type="Proteomes" id="UP001374803">
    <property type="component" value="Chromosome"/>
</dbReference>
<evidence type="ECO:0000256" key="3">
    <source>
        <dbReference type="ARBA" id="ARBA00023239"/>
    </source>
</evidence>
<dbReference type="CDD" id="cd01562">
    <property type="entry name" value="Thr-dehyd"/>
    <property type="match status" value="1"/>
</dbReference>
<keyword evidence="3" id="KW-0456">Lyase</keyword>
<dbReference type="InterPro" id="IPR000634">
    <property type="entry name" value="Ser/Thr_deHydtase_PyrdxlP-BS"/>
</dbReference>
<evidence type="ECO:0000313" key="6">
    <source>
        <dbReference type="Proteomes" id="UP001374803"/>
    </source>
</evidence>
<keyword evidence="6" id="KW-1185">Reference proteome</keyword>
<dbReference type="PROSITE" id="PS00165">
    <property type="entry name" value="DEHYDRATASE_SER_THR"/>
    <property type="match status" value="1"/>
</dbReference>
<evidence type="ECO:0000256" key="2">
    <source>
        <dbReference type="ARBA" id="ARBA00022898"/>
    </source>
</evidence>